<dbReference type="PROSITE" id="PS51257">
    <property type="entry name" value="PROKAR_LIPOPROTEIN"/>
    <property type="match status" value="1"/>
</dbReference>
<evidence type="ECO:0000259" key="2">
    <source>
        <dbReference type="SMART" id="SM00062"/>
    </source>
</evidence>
<dbReference type="RefSeq" id="WP_185059331.1">
    <property type="nucleotide sequence ID" value="NZ_BAABJP010000015.1"/>
</dbReference>
<dbReference type="EMBL" id="BAABJP010000015">
    <property type="protein sequence ID" value="GAA5157406.1"/>
    <property type="molecule type" value="Genomic_DNA"/>
</dbReference>
<dbReference type="Proteomes" id="UP001428817">
    <property type="component" value="Unassembled WGS sequence"/>
</dbReference>
<protein>
    <submittedName>
        <fullName evidence="3">Ectoine/hydroxyectoine ABC transporter substrate-binding protein EhuB</fullName>
    </submittedName>
</protein>
<reference evidence="4" key="1">
    <citation type="journal article" date="2019" name="Int. J. Syst. Evol. Microbiol.">
        <title>The Global Catalogue of Microorganisms (GCM) 10K type strain sequencing project: providing services to taxonomists for standard genome sequencing and annotation.</title>
        <authorList>
            <consortium name="The Broad Institute Genomics Platform"/>
            <consortium name="The Broad Institute Genome Sequencing Center for Infectious Disease"/>
            <person name="Wu L."/>
            <person name="Ma J."/>
        </authorList>
    </citation>
    <scope>NUCLEOTIDE SEQUENCE [LARGE SCALE GENOMIC DNA]</scope>
    <source>
        <strain evidence="4">JCM 18303</strain>
    </source>
</reference>
<organism evidence="3 4">
    <name type="scientific">Pseudonocardia eucalypti</name>
    <dbReference type="NCBI Taxonomy" id="648755"/>
    <lineage>
        <taxon>Bacteria</taxon>
        <taxon>Bacillati</taxon>
        <taxon>Actinomycetota</taxon>
        <taxon>Actinomycetes</taxon>
        <taxon>Pseudonocardiales</taxon>
        <taxon>Pseudonocardiaceae</taxon>
        <taxon>Pseudonocardia</taxon>
    </lineage>
</organism>
<proteinExistence type="predicted"/>
<dbReference type="InterPro" id="IPR001638">
    <property type="entry name" value="Solute-binding_3/MltF_N"/>
</dbReference>
<keyword evidence="4" id="KW-1185">Reference proteome</keyword>
<dbReference type="SMART" id="SM00062">
    <property type="entry name" value="PBPb"/>
    <property type="match status" value="1"/>
</dbReference>
<dbReference type="PANTHER" id="PTHR35936">
    <property type="entry name" value="MEMBRANE-BOUND LYTIC MUREIN TRANSGLYCOSYLASE F"/>
    <property type="match status" value="1"/>
</dbReference>
<comment type="caution">
    <text evidence="3">The sequence shown here is derived from an EMBL/GenBank/DDBJ whole genome shotgun (WGS) entry which is preliminary data.</text>
</comment>
<evidence type="ECO:0000256" key="1">
    <source>
        <dbReference type="ARBA" id="ARBA00022729"/>
    </source>
</evidence>
<name>A0ABP9QBQ6_9PSEU</name>
<dbReference type="SUPFAM" id="SSF53850">
    <property type="entry name" value="Periplasmic binding protein-like II"/>
    <property type="match status" value="1"/>
</dbReference>
<accession>A0ABP9QBQ6</accession>
<gene>
    <name evidence="3" type="primary">ehuB_1</name>
    <name evidence="3" type="ORF">GCM10023321_35620</name>
</gene>
<dbReference type="Pfam" id="PF00497">
    <property type="entry name" value="SBP_bac_3"/>
    <property type="match status" value="1"/>
</dbReference>
<dbReference type="PANTHER" id="PTHR35936:SF17">
    <property type="entry name" value="ARGININE-BINDING EXTRACELLULAR PROTEIN ARTP"/>
    <property type="match status" value="1"/>
</dbReference>
<dbReference type="InterPro" id="IPR006311">
    <property type="entry name" value="TAT_signal"/>
</dbReference>
<evidence type="ECO:0000313" key="4">
    <source>
        <dbReference type="Proteomes" id="UP001428817"/>
    </source>
</evidence>
<evidence type="ECO:0000313" key="3">
    <source>
        <dbReference type="EMBL" id="GAA5157406.1"/>
    </source>
</evidence>
<keyword evidence="1" id="KW-0732">Signal</keyword>
<feature type="domain" description="Solute-binding protein family 3/N-terminal" evidence="2">
    <location>
        <begin position="38"/>
        <end position="266"/>
    </location>
</feature>
<sequence>MLSRRHLFTLTTVGVGTALAGCGPDDRPALARLSEDGAARVGISGEEPFSFLDTSGRLTGESPEVARAVLGGLGVRTLEAVQRPFGQLIDGLEQGLYDVVAAAMQITPARCARVAFSRPDVLTPTAFLVRQGNPLRLRGFPDVARAGVPIAVLDGGVETEAARAAGIRPDLIRAIDSPGELFQTVAEGRAPVGTLTDVSLRAMLRKHPRSGLEVTLATARRDAQPAAAFAFRPADTELRDAFDAGLGGLHDSGEWLRITTPFGVTQANLPPRDLTTEQLCRASSDR</sequence>
<dbReference type="PROSITE" id="PS51318">
    <property type="entry name" value="TAT"/>
    <property type="match status" value="1"/>
</dbReference>
<dbReference type="Gene3D" id="3.40.190.10">
    <property type="entry name" value="Periplasmic binding protein-like II"/>
    <property type="match status" value="2"/>
</dbReference>